<reference evidence="3" key="3">
    <citation type="submission" date="2015-06" db="UniProtKB">
        <authorList>
            <consortium name="EnsemblMetazoa"/>
        </authorList>
    </citation>
    <scope>IDENTIFICATION</scope>
</reference>
<protein>
    <submittedName>
        <fullName evidence="2 3">Uncharacterized protein</fullName>
    </submittedName>
</protein>
<dbReference type="EMBL" id="AMQM01001625">
    <property type="status" value="NOT_ANNOTATED_CDS"/>
    <property type="molecule type" value="Genomic_DNA"/>
</dbReference>
<dbReference type="RefSeq" id="XP_009027518.1">
    <property type="nucleotide sequence ID" value="XM_009029270.1"/>
</dbReference>
<evidence type="ECO:0000313" key="2">
    <source>
        <dbReference type="EMBL" id="ESN94454.1"/>
    </source>
</evidence>
<evidence type="ECO:0000256" key="1">
    <source>
        <dbReference type="SAM" id="Phobius"/>
    </source>
</evidence>
<gene>
    <name evidence="3" type="primary">20211254</name>
    <name evidence="2" type="ORF">HELRODRAFT_189396</name>
</gene>
<organism evidence="3 4">
    <name type="scientific">Helobdella robusta</name>
    <name type="common">Californian leech</name>
    <dbReference type="NCBI Taxonomy" id="6412"/>
    <lineage>
        <taxon>Eukaryota</taxon>
        <taxon>Metazoa</taxon>
        <taxon>Spiralia</taxon>
        <taxon>Lophotrochozoa</taxon>
        <taxon>Annelida</taxon>
        <taxon>Clitellata</taxon>
        <taxon>Hirudinea</taxon>
        <taxon>Rhynchobdellida</taxon>
        <taxon>Glossiphoniidae</taxon>
        <taxon>Helobdella</taxon>
    </lineage>
</organism>
<dbReference type="InterPro" id="IPR013783">
    <property type="entry name" value="Ig-like_fold"/>
</dbReference>
<dbReference type="EnsemblMetazoa" id="HelroT189396">
    <property type="protein sequence ID" value="HelroP189396"/>
    <property type="gene ID" value="HelroG189396"/>
</dbReference>
<dbReference type="KEGG" id="hro:HELRODRAFT_189396"/>
<dbReference type="Gene3D" id="2.60.40.10">
    <property type="entry name" value="Immunoglobulins"/>
    <property type="match status" value="1"/>
</dbReference>
<dbReference type="Proteomes" id="UP000015101">
    <property type="component" value="Unassembled WGS sequence"/>
</dbReference>
<keyword evidence="1" id="KW-1133">Transmembrane helix</keyword>
<dbReference type="CTD" id="20211254"/>
<dbReference type="AlphaFoldDB" id="T1FR07"/>
<keyword evidence="1" id="KW-0472">Membrane</keyword>
<keyword evidence="4" id="KW-1185">Reference proteome</keyword>
<proteinExistence type="predicted"/>
<sequence>MKSTTTTTMMRPTFAKMTITTMTTFNSDQQMMAHSDVDTVQVPKPTNLSAHFVKNHLIITWHLPPTNYILHTFTYHFILQYKTITHWLTLADDLKITSFNWTTVSRDITYYFKVAMVVKILSTNEIIKGNFSDVFMYYTGDPMIGNSSLFSDQILGVVVALLFVACVLLLFMCLFIKRRCKKAIKDKKHKGRMCSSHALHHHNDCTSNITESESLYKPNITRIKETPI</sequence>
<feature type="transmembrane region" description="Helical" evidence="1">
    <location>
        <begin position="154"/>
        <end position="176"/>
    </location>
</feature>
<dbReference type="EMBL" id="KB097571">
    <property type="protein sequence ID" value="ESN94454.1"/>
    <property type="molecule type" value="Genomic_DNA"/>
</dbReference>
<dbReference type="GeneID" id="20211254"/>
<dbReference type="InterPro" id="IPR036116">
    <property type="entry name" value="FN3_sf"/>
</dbReference>
<keyword evidence="1" id="KW-0812">Transmembrane</keyword>
<reference evidence="2 4" key="2">
    <citation type="journal article" date="2013" name="Nature">
        <title>Insights into bilaterian evolution from three spiralian genomes.</title>
        <authorList>
            <person name="Simakov O."/>
            <person name="Marletaz F."/>
            <person name="Cho S.J."/>
            <person name="Edsinger-Gonzales E."/>
            <person name="Havlak P."/>
            <person name="Hellsten U."/>
            <person name="Kuo D.H."/>
            <person name="Larsson T."/>
            <person name="Lv J."/>
            <person name="Arendt D."/>
            <person name="Savage R."/>
            <person name="Osoegawa K."/>
            <person name="de Jong P."/>
            <person name="Grimwood J."/>
            <person name="Chapman J.A."/>
            <person name="Shapiro H."/>
            <person name="Aerts A."/>
            <person name="Otillar R.P."/>
            <person name="Terry A.Y."/>
            <person name="Boore J.L."/>
            <person name="Grigoriev I.V."/>
            <person name="Lindberg D.R."/>
            <person name="Seaver E.C."/>
            <person name="Weisblat D.A."/>
            <person name="Putnam N.H."/>
            <person name="Rokhsar D.S."/>
        </authorList>
    </citation>
    <scope>NUCLEOTIDE SEQUENCE</scope>
</reference>
<accession>T1FR07</accession>
<dbReference type="InParanoid" id="T1FR07"/>
<dbReference type="HOGENOM" id="CLU_1215933_0_0_1"/>
<reference evidence="4" key="1">
    <citation type="submission" date="2012-12" db="EMBL/GenBank/DDBJ databases">
        <authorList>
            <person name="Hellsten U."/>
            <person name="Grimwood J."/>
            <person name="Chapman J.A."/>
            <person name="Shapiro H."/>
            <person name="Aerts A."/>
            <person name="Otillar R.P."/>
            <person name="Terry A.Y."/>
            <person name="Boore J.L."/>
            <person name="Simakov O."/>
            <person name="Marletaz F."/>
            <person name="Cho S.-J."/>
            <person name="Edsinger-Gonzales E."/>
            <person name="Havlak P."/>
            <person name="Kuo D.-H."/>
            <person name="Larsson T."/>
            <person name="Lv J."/>
            <person name="Arendt D."/>
            <person name="Savage R."/>
            <person name="Osoegawa K."/>
            <person name="de Jong P."/>
            <person name="Lindberg D.R."/>
            <person name="Seaver E.C."/>
            <person name="Weisblat D.A."/>
            <person name="Putnam N.H."/>
            <person name="Grigoriev I.V."/>
            <person name="Rokhsar D.S."/>
        </authorList>
    </citation>
    <scope>NUCLEOTIDE SEQUENCE</scope>
</reference>
<name>T1FR07_HELRO</name>
<dbReference type="SUPFAM" id="SSF49265">
    <property type="entry name" value="Fibronectin type III"/>
    <property type="match status" value="1"/>
</dbReference>
<evidence type="ECO:0000313" key="3">
    <source>
        <dbReference type="EnsemblMetazoa" id="HelroP189396"/>
    </source>
</evidence>
<evidence type="ECO:0000313" key="4">
    <source>
        <dbReference type="Proteomes" id="UP000015101"/>
    </source>
</evidence>